<keyword evidence="7" id="KW-1278">Translocase</keyword>
<organism evidence="9 10">
    <name type="scientific">Pseudopedobacter saltans (strain ATCC 51119 / DSM 12145 / JCM 21818 / CCUG 39354 / LMG 10337 / NBRC 100064 / NCIMB 13643)</name>
    <name type="common">Pedobacter saltans</name>
    <dbReference type="NCBI Taxonomy" id="762903"/>
    <lineage>
        <taxon>Bacteria</taxon>
        <taxon>Pseudomonadati</taxon>
        <taxon>Bacteroidota</taxon>
        <taxon>Sphingobacteriia</taxon>
        <taxon>Sphingobacteriales</taxon>
        <taxon>Sphingobacteriaceae</taxon>
        <taxon>Pseudopedobacter</taxon>
    </lineage>
</organism>
<dbReference type="PANTHER" id="PTHR11058:SF9">
    <property type="entry name" value="NADH-UBIQUINONE OXIDOREDUCTASE CHAIN 3"/>
    <property type="match status" value="1"/>
</dbReference>
<keyword evidence="7 8" id="KW-0874">Quinone</keyword>
<dbReference type="Pfam" id="PF00507">
    <property type="entry name" value="Oxidored_q4"/>
    <property type="match status" value="1"/>
</dbReference>
<dbReference type="AlphaFoldDB" id="F0SEM0"/>
<evidence type="ECO:0000313" key="10">
    <source>
        <dbReference type="Proteomes" id="UP000000310"/>
    </source>
</evidence>
<evidence type="ECO:0000256" key="6">
    <source>
        <dbReference type="ARBA" id="ARBA00023136"/>
    </source>
</evidence>
<reference evidence="10" key="2">
    <citation type="submission" date="2011-02" db="EMBL/GenBank/DDBJ databases">
        <title>The complete genome of Pedobacter saltans DSM 12145.</title>
        <authorList>
            <consortium name="US DOE Joint Genome Institute (JGI-PGF)"/>
            <person name="Lucas S."/>
            <person name="Copeland A."/>
            <person name="Lapidus A."/>
            <person name="Bruce D."/>
            <person name="Goodwin L."/>
            <person name="Pitluck S."/>
            <person name="Kyrpides N."/>
            <person name="Mavromatis K."/>
            <person name="Pagani I."/>
            <person name="Ivanova N."/>
            <person name="Ovchinnikova G."/>
            <person name="Lu M."/>
            <person name="Detter J.C."/>
            <person name="Han C."/>
            <person name="Land M."/>
            <person name="Hauser L."/>
            <person name="Markowitz V."/>
            <person name="Cheng J.-F."/>
            <person name="Hugenholtz P."/>
            <person name="Woyke T."/>
            <person name="Wu D."/>
            <person name="Tindall B."/>
            <person name="Pomrenke H.G."/>
            <person name="Brambilla E."/>
            <person name="Klenk H.-P."/>
            <person name="Eisen J.A."/>
        </authorList>
    </citation>
    <scope>NUCLEOTIDE SEQUENCE [LARGE SCALE GENOMIC DNA]</scope>
    <source>
        <strain evidence="10">ATCC 51119 / DSM 12145 / JCM 21818 / LMG 10337 / NBRC 100064 / NCIMB 13643</strain>
    </source>
</reference>
<gene>
    <name evidence="7" type="primary">nuoA</name>
    <name evidence="9" type="ordered locus">Pedsa_1343</name>
</gene>
<evidence type="ECO:0000256" key="4">
    <source>
        <dbReference type="ARBA" id="ARBA00022692"/>
    </source>
</evidence>
<dbReference type="eggNOG" id="COG0838">
    <property type="taxonomic scope" value="Bacteria"/>
</dbReference>
<evidence type="ECO:0000256" key="5">
    <source>
        <dbReference type="ARBA" id="ARBA00022989"/>
    </source>
</evidence>
<keyword evidence="7 8" id="KW-0520">NAD</keyword>
<dbReference type="HOGENOM" id="CLU_119549_1_0_10"/>
<evidence type="ECO:0000256" key="8">
    <source>
        <dbReference type="RuleBase" id="RU003639"/>
    </source>
</evidence>
<proteinExistence type="inferred from homology"/>
<dbReference type="RefSeq" id="WP_013632409.1">
    <property type="nucleotide sequence ID" value="NC_015177.1"/>
</dbReference>
<dbReference type="InterPro" id="IPR038430">
    <property type="entry name" value="NDAH_ubi_oxred_su3_sf"/>
</dbReference>
<keyword evidence="5 7" id="KW-1133">Transmembrane helix</keyword>
<evidence type="ECO:0000313" key="9">
    <source>
        <dbReference type="EMBL" id="ADY51910.1"/>
    </source>
</evidence>
<comment type="subcellular location">
    <subcellularLocation>
        <location evidence="7">Cell inner membrane</location>
        <topology evidence="7">Multi-pass membrane protein</topology>
    </subcellularLocation>
    <subcellularLocation>
        <location evidence="8">Cell membrane</location>
        <topology evidence="8">Multi-pass membrane protein</topology>
    </subcellularLocation>
    <subcellularLocation>
        <location evidence="1">Membrane</location>
        <topology evidence="1">Multi-pass membrane protein</topology>
    </subcellularLocation>
</comment>
<evidence type="ECO:0000256" key="1">
    <source>
        <dbReference type="ARBA" id="ARBA00004141"/>
    </source>
</evidence>
<dbReference type="Proteomes" id="UP000000310">
    <property type="component" value="Chromosome"/>
</dbReference>
<dbReference type="OrthoDB" id="9791970at2"/>
<feature type="transmembrane region" description="Helical" evidence="7">
    <location>
        <begin position="65"/>
        <end position="89"/>
    </location>
</feature>
<keyword evidence="10" id="KW-1185">Reference proteome</keyword>
<dbReference type="EMBL" id="CP002545">
    <property type="protein sequence ID" value="ADY51910.1"/>
    <property type="molecule type" value="Genomic_DNA"/>
</dbReference>
<keyword evidence="7" id="KW-0997">Cell inner membrane</keyword>
<comment type="catalytic activity">
    <reaction evidence="7 8">
        <text>a quinone + NADH + 5 H(+)(in) = a quinol + NAD(+) + 4 H(+)(out)</text>
        <dbReference type="Rhea" id="RHEA:57888"/>
        <dbReference type="ChEBI" id="CHEBI:15378"/>
        <dbReference type="ChEBI" id="CHEBI:24646"/>
        <dbReference type="ChEBI" id="CHEBI:57540"/>
        <dbReference type="ChEBI" id="CHEBI:57945"/>
        <dbReference type="ChEBI" id="CHEBI:132124"/>
    </reaction>
</comment>
<dbReference type="InterPro" id="IPR023043">
    <property type="entry name" value="NAD(P)H_OxRDtase_bac/plastid"/>
</dbReference>
<name>F0SEM0_PSESL</name>
<sequence>MDEYSQITEFGKVLIFLIIGTIFVCATFFANKILSLKKPNPEKNSSYECGEEVYSNSWIQFNSRFYVIALVFLLFDVEMIFIFPWATIFSNNELIALDGRWGWLTFIEMLIFISILLLGLVYVWRKKDLLWIKPENLSPKVDTKIPLDAYAVINEQTYLTKSISHSEVITKNIETVQPELVSEKPKFVPRFKKISS</sequence>
<comment type="similarity">
    <text evidence="2 7 8">Belongs to the complex I subunit 3 family.</text>
</comment>
<keyword evidence="3 7" id="KW-0813">Transport</keyword>
<dbReference type="GO" id="GO:0030964">
    <property type="term" value="C:NADH dehydrogenase complex"/>
    <property type="evidence" value="ECO:0007669"/>
    <property type="project" value="TreeGrafter"/>
</dbReference>
<evidence type="ECO:0000256" key="3">
    <source>
        <dbReference type="ARBA" id="ARBA00022448"/>
    </source>
</evidence>
<feature type="transmembrane region" description="Helical" evidence="7">
    <location>
        <begin position="101"/>
        <end position="124"/>
    </location>
</feature>
<comment type="function">
    <text evidence="7">NDH-1 shuttles electrons from NADH, via FMN and iron-sulfur (Fe-S) centers, to quinones in the respiratory chain. The immediate electron acceptor for the enzyme in this species is believed to be a menaquinone. Couples the redox reaction to proton translocation (for every two electrons transferred, four hydrogen ions are translocated across the cytoplasmic membrane), and thus conserves the redox energy in a proton gradient.</text>
</comment>
<dbReference type="GO" id="GO:0005886">
    <property type="term" value="C:plasma membrane"/>
    <property type="evidence" value="ECO:0007669"/>
    <property type="project" value="UniProtKB-SubCell"/>
</dbReference>
<dbReference type="HAMAP" id="MF_01394">
    <property type="entry name" value="NDH1_NuoA"/>
    <property type="match status" value="1"/>
</dbReference>
<keyword evidence="6 7" id="KW-0472">Membrane</keyword>
<comment type="subunit">
    <text evidence="7">NDH-1 is composed of 14 different subunits. Subunits NuoA, H, J, K, L, M, N constitute the membrane sector of the complex.</text>
</comment>
<accession>F0SEM0</accession>
<evidence type="ECO:0000256" key="7">
    <source>
        <dbReference type="HAMAP-Rule" id="MF_01394"/>
    </source>
</evidence>
<dbReference type="GO" id="GO:0048038">
    <property type="term" value="F:quinone binding"/>
    <property type="evidence" value="ECO:0007669"/>
    <property type="project" value="UniProtKB-KW"/>
</dbReference>
<dbReference type="PANTHER" id="PTHR11058">
    <property type="entry name" value="NADH-UBIQUINONE OXIDOREDUCTASE CHAIN 3"/>
    <property type="match status" value="1"/>
</dbReference>
<keyword evidence="7" id="KW-1003">Cell membrane</keyword>
<reference evidence="9 10" key="1">
    <citation type="journal article" date="2011" name="Stand. Genomic Sci.">
        <title>Complete genome sequence of the gliding, heparinolytic Pedobacter saltans type strain (113).</title>
        <authorList>
            <person name="Liolios K."/>
            <person name="Sikorski J."/>
            <person name="Lu M."/>
            <person name="Nolan M."/>
            <person name="Lapidus A."/>
            <person name="Lucas S."/>
            <person name="Hammon N."/>
            <person name="Deshpande S."/>
            <person name="Cheng J.F."/>
            <person name="Tapia R."/>
            <person name="Han C."/>
            <person name="Goodwin L."/>
            <person name="Pitluck S."/>
            <person name="Huntemann M."/>
            <person name="Ivanova N."/>
            <person name="Pagani I."/>
            <person name="Mavromatis K."/>
            <person name="Ovchinikova G."/>
            <person name="Pati A."/>
            <person name="Chen A."/>
            <person name="Palaniappan K."/>
            <person name="Land M."/>
            <person name="Hauser L."/>
            <person name="Brambilla E.M."/>
            <person name="Kotsyurbenko O."/>
            <person name="Rohde M."/>
            <person name="Tindall B.J."/>
            <person name="Abt B."/>
            <person name="Goker M."/>
            <person name="Detter J.C."/>
            <person name="Woyke T."/>
            <person name="Bristow J."/>
            <person name="Eisen J.A."/>
            <person name="Markowitz V."/>
            <person name="Hugenholtz P."/>
            <person name="Klenk H.P."/>
            <person name="Kyrpides N.C."/>
        </authorList>
    </citation>
    <scope>NUCLEOTIDE SEQUENCE [LARGE SCALE GENOMIC DNA]</scope>
    <source>
        <strain evidence="10">ATCC 51119 / DSM 12145 / JCM 21818 / LMG 10337 / NBRC 100064 / NCIMB 13643</strain>
    </source>
</reference>
<dbReference type="KEGG" id="psn:Pedsa_1343"/>
<keyword evidence="4 7" id="KW-0812">Transmembrane</keyword>
<dbReference type="STRING" id="762903.Pedsa_1343"/>
<dbReference type="EC" id="7.1.1.-" evidence="7"/>
<evidence type="ECO:0000256" key="2">
    <source>
        <dbReference type="ARBA" id="ARBA00008472"/>
    </source>
</evidence>
<keyword evidence="9" id="KW-0560">Oxidoreductase</keyword>
<dbReference type="Gene3D" id="1.20.58.1610">
    <property type="entry name" value="NADH:ubiquinone/plastoquinone oxidoreductase, chain 3"/>
    <property type="match status" value="1"/>
</dbReference>
<protein>
    <recommendedName>
        <fullName evidence="7">NADH-quinone oxidoreductase subunit A</fullName>
        <ecNumber evidence="7">7.1.1.-</ecNumber>
    </recommendedName>
    <alternativeName>
        <fullName evidence="7">NADH dehydrogenase I subunit A</fullName>
    </alternativeName>
    <alternativeName>
        <fullName evidence="7">NDH-1 subunit A</fullName>
    </alternativeName>
    <alternativeName>
        <fullName evidence="7">NUO1</fullName>
    </alternativeName>
</protein>
<dbReference type="GO" id="GO:0050136">
    <property type="term" value="F:NADH dehydrogenase (quinone) (non-electrogenic) activity"/>
    <property type="evidence" value="ECO:0007669"/>
    <property type="project" value="UniProtKB-UniRule"/>
</dbReference>
<dbReference type="GO" id="GO:0008137">
    <property type="term" value="F:NADH dehydrogenase (ubiquinone) activity"/>
    <property type="evidence" value="ECO:0007669"/>
    <property type="project" value="InterPro"/>
</dbReference>
<dbReference type="InterPro" id="IPR000440">
    <property type="entry name" value="NADH_UbQ/plastoQ_OxRdtase_su3"/>
</dbReference>
<feature type="transmembrane region" description="Helical" evidence="7">
    <location>
        <begin position="13"/>
        <end position="34"/>
    </location>
</feature>